<dbReference type="PANTHER" id="PTHR22916:SF3">
    <property type="entry name" value="UDP-GLCNAC:BETAGAL BETA-1,3-N-ACETYLGLUCOSAMINYLTRANSFERASE-LIKE PROTEIN 1"/>
    <property type="match status" value="1"/>
</dbReference>
<dbReference type="SUPFAM" id="SSF53448">
    <property type="entry name" value="Nucleotide-diphospho-sugar transferases"/>
    <property type="match status" value="1"/>
</dbReference>
<dbReference type="PANTHER" id="PTHR22916">
    <property type="entry name" value="GLYCOSYLTRANSFERASE"/>
    <property type="match status" value="1"/>
</dbReference>
<protein>
    <submittedName>
        <fullName evidence="2">Glycosyltransferase</fullName>
    </submittedName>
</protein>
<organism evidence="2 3">
    <name type="scientific">Microbacterium helvum</name>
    <dbReference type="NCBI Taxonomy" id="2773713"/>
    <lineage>
        <taxon>Bacteria</taxon>
        <taxon>Bacillati</taxon>
        <taxon>Actinomycetota</taxon>
        <taxon>Actinomycetes</taxon>
        <taxon>Micrococcales</taxon>
        <taxon>Microbacteriaceae</taxon>
        <taxon>Microbacterium</taxon>
    </lineage>
</organism>
<sequence length="313" mass="35207">MTTPDVTVVVPIYNSEPWLDDCLSSVLAQTAITLEVICVNDGSTDGSGRVLQRYADQDPRLTIIDQPNSGQSVGRNAGLDAATGRYLVYLDSDDFWPGDTLAALVREADEKRLDVLLFDCFAFRDGDVSSATWTRYSTYYQRTREYRETRPGADMIADMRRHRDYRPHVGMYIARTDYVRRIGARFIPGIVHQDNPYTFRLLLDADRTAHIKSDVYARRIRPGSTITTLDDEKSAKGYFLSYVAMAREVDGRTFSPQVTDMLSEVVYGVFDGAQKRITVLPDDAIASLKALDSGIDAQIALRAMMSVRGRSRR</sequence>
<keyword evidence="3" id="KW-1185">Reference proteome</keyword>
<accession>A0ABR8NPH3</accession>
<dbReference type="RefSeq" id="WP_191172173.1">
    <property type="nucleotide sequence ID" value="NZ_JACXZS010000008.1"/>
</dbReference>
<dbReference type="Pfam" id="PF00535">
    <property type="entry name" value="Glycos_transf_2"/>
    <property type="match status" value="1"/>
</dbReference>
<evidence type="ECO:0000313" key="3">
    <source>
        <dbReference type="Proteomes" id="UP000598426"/>
    </source>
</evidence>
<comment type="caution">
    <text evidence="2">The sequence shown here is derived from an EMBL/GenBank/DDBJ whole genome shotgun (WGS) entry which is preliminary data.</text>
</comment>
<reference evidence="2 3" key="1">
    <citation type="submission" date="2020-09" db="EMBL/GenBank/DDBJ databases">
        <title>Isolation and identification of active actinomycetes.</title>
        <authorList>
            <person name="Li X."/>
        </authorList>
    </citation>
    <scope>NUCLEOTIDE SEQUENCE [LARGE SCALE GENOMIC DNA]</scope>
    <source>
        <strain evidence="2 3">NEAU-LLC</strain>
    </source>
</reference>
<feature type="domain" description="Glycosyltransferase 2-like" evidence="1">
    <location>
        <begin position="7"/>
        <end position="147"/>
    </location>
</feature>
<dbReference type="CDD" id="cd00761">
    <property type="entry name" value="Glyco_tranf_GTA_type"/>
    <property type="match status" value="1"/>
</dbReference>
<dbReference type="EMBL" id="JACXZS010000008">
    <property type="protein sequence ID" value="MBD3942545.1"/>
    <property type="molecule type" value="Genomic_DNA"/>
</dbReference>
<proteinExistence type="predicted"/>
<name>A0ABR8NPH3_9MICO</name>
<gene>
    <name evidence="2" type="ORF">IF188_12640</name>
</gene>
<dbReference type="Gene3D" id="3.90.550.10">
    <property type="entry name" value="Spore Coat Polysaccharide Biosynthesis Protein SpsA, Chain A"/>
    <property type="match status" value="1"/>
</dbReference>
<evidence type="ECO:0000313" key="2">
    <source>
        <dbReference type="EMBL" id="MBD3942545.1"/>
    </source>
</evidence>
<dbReference type="InterPro" id="IPR029044">
    <property type="entry name" value="Nucleotide-diphossugar_trans"/>
</dbReference>
<evidence type="ECO:0000259" key="1">
    <source>
        <dbReference type="Pfam" id="PF00535"/>
    </source>
</evidence>
<dbReference type="InterPro" id="IPR001173">
    <property type="entry name" value="Glyco_trans_2-like"/>
</dbReference>
<dbReference type="Proteomes" id="UP000598426">
    <property type="component" value="Unassembled WGS sequence"/>
</dbReference>